<dbReference type="Proteomes" id="UP000030742">
    <property type="component" value="Unassembled WGS sequence"/>
</dbReference>
<dbReference type="STRING" id="77166.J3JXP1"/>
<dbReference type="KEGG" id="dpa:109540349"/>
<feature type="transmembrane region" description="Helical" evidence="6">
    <location>
        <begin position="201"/>
        <end position="224"/>
    </location>
</feature>
<dbReference type="HOGENOM" id="CLU_059992_2_2_1"/>
<dbReference type="EMBL" id="KB741028">
    <property type="protein sequence ID" value="ENN74856.1"/>
    <property type="molecule type" value="Genomic_DNA"/>
</dbReference>
<evidence type="ECO:0000313" key="8">
    <source>
        <dbReference type="EMBL" id="AEE62973.1"/>
    </source>
</evidence>
<evidence type="ECO:0000313" key="12">
    <source>
        <dbReference type="Proteomes" id="UP000019118"/>
    </source>
</evidence>
<keyword evidence="12" id="KW-1185">Reference proteome</keyword>
<dbReference type="OMA" id="SEWCLAF"/>
<organism evidence="8">
    <name type="scientific">Dendroctonus ponderosae</name>
    <name type="common">Mountain pine beetle</name>
    <dbReference type="NCBI Taxonomy" id="77166"/>
    <lineage>
        <taxon>Eukaryota</taxon>
        <taxon>Metazoa</taxon>
        <taxon>Ecdysozoa</taxon>
        <taxon>Arthropoda</taxon>
        <taxon>Hexapoda</taxon>
        <taxon>Insecta</taxon>
        <taxon>Pterygota</taxon>
        <taxon>Neoptera</taxon>
        <taxon>Endopterygota</taxon>
        <taxon>Coleoptera</taxon>
        <taxon>Polyphaga</taxon>
        <taxon>Cucujiformia</taxon>
        <taxon>Curculionidae</taxon>
        <taxon>Scolytinae</taxon>
        <taxon>Dendroctonus</taxon>
    </lineage>
</organism>
<comment type="subcellular location">
    <subcellularLocation>
        <location evidence="1">Endomembrane system</location>
        <topology evidence="1">Multi-pass membrane protein</topology>
    </subcellularLocation>
</comment>
<evidence type="ECO:0000256" key="2">
    <source>
        <dbReference type="ARBA" id="ARBA00006565"/>
    </source>
</evidence>
<dbReference type="PANTHER" id="PTHR21324:SF2">
    <property type="entry name" value="EG:22E5.9 PROTEIN"/>
    <property type="match status" value="1"/>
</dbReference>
<sequence length="244" mass="27557">MSGIIRLLPWAIVALITCTTSITFYLSYIKYEHVTYILPYISDTGTFPPESCIFGQGFNIGSALIAFAIYLKYLQVKEIYKKHHIEDKYNVNKLALILGLMASAGLNLVANFQETNAFSIHWFGAILTFGVGSLYISFQCYVYIKISPVIGQRKLTMFRILLSLVSAIGFIVCTVTAFRSYGEFKGKDVTKWQKEDGGFQVHQISTITEWITASSIIIYISLFYEEFKRITVKPLNISLEDGIA</sequence>
<evidence type="ECO:0000313" key="13">
    <source>
        <dbReference type="Proteomes" id="UP000030742"/>
    </source>
</evidence>
<evidence type="ECO:0000256" key="1">
    <source>
        <dbReference type="ARBA" id="ARBA00004127"/>
    </source>
</evidence>
<evidence type="ECO:0000313" key="11">
    <source>
        <dbReference type="EnsemblMetazoa" id="XP_019764257.1"/>
    </source>
</evidence>
<feature type="transmembrane region" description="Helical" evidence="6">
    <location>
        <begin position="119"/>
        <end position="144"/>
    </location>
</feature>
<feature type="domain" description="CWH43-like N-terminal" evidence="7">
    <location>
        <begin position="7"/>
        <end position="229"/>
    </location>
</feature>
<evidence type="ECO:0000313" key="10">
    <source>
        <dbReference type="EMBL" id="ERL84987.1"/>
    </source>
</evidence>
<feature type="transmembrane region" description="Helical" evidence="6">
    <location>
        <begin position="156"/>
        <end position="181"/>
    </location>
</feature>
<evidence type="ECO:0000256" key="5">
    <source>
        <dbReference type="ARBA" id="ARBA00023136"/>
    </source>
</evidence>
<evidence type="ECO:0000256" key="3">
    <source>
        <dbReference type="ARBA" id="ARBA00022692"/>
    </source>
</evidence>
<name>J3JXP1_DENPD</name>
<dbReference type="InterPro" id="IPR050911">
    <property type="entry name" value="DRAM/TMEM150_Autophagy_Mod"/>
</dbReference>
<dbReference type="AlphaFoldDB" id="J3JXP1"/>
<dbReference type="EMBL" id="KB631646">
    <property type="protein sequence ID" value="ERL84987.1"/>
    <property type="molecule type" value="Genomic_DNA"/>
</dbReference>
<reference evidence="12 13" key="2">
    <citation type="journal article" date="2013" name="Genome Biol.">
        <title>Draft genome of the mountain pine beetle, Dendroctonus ponderosae Hopkins, a major forest pest.</title>
        <authorList>
            <person name="Keeling C.I."/>
            <person name="Yuen M.M."/>
            <person name="Liao N.Y."/>
            <person name="Docking T.R."/>
            <person name="Chan S.K."/>
            <person name="Taylor G.A."/>
            <person name="Palmquist D.L."/>
            <person name="Jackman S.D."/>
            <person name="Nguyen A."/>
            <person name="Li M."/>
            <person name="Henderson H."/>
            <person name="Janes J.K."/>
            <person name="Zhao Y."/>
            <person name="Pandoh P."/>
            <person name="Moore R."/>
            <person name="Sperling F.A."/>
            <person name="Huber D.P."/>
            <person name="Birol I."/>
            <person name="Jones S.J."/>
            <person name="Bohlmann J."/>
        </authorList>
    </citation>
    <scope>NUCLEOTIDE SEQUENCE</scope>
</reference>
<keyword evidence="3 6" id="KW-0812">Transmembrane</keyword>
<dbReference type="EnsemblMetazoa" id="XM_019908698.1">
    <property type="protein sequence ID" value="XP_019764257.1"/>
    <property type="gene ID" value="LOC109540349"/>
</dbReference>
<protein>
    <recommendedName>
        <fullName evidence="7">CWH43-like N-terminal domain-containing protein</fullName>
    </recommendedName>
</protein>
<feature type="transmembrane region" description="Helical" evidence="6">
    <location>
        <begin position="94"/>
        <end position="113"/>
    </location>
</feature>
<evidence type="ECO:0000259" key="7">
    <source>
        <dbReference type="Pfam" id="PF10277"/>
    </source>
</evidence>
<evidence type="ECO:0000256" key="4">
    <source>
        <dbReference type="ARBA" id="ARBA00022989"/>
    </source>
</evidence>
<proteinExistence type="evidence at transcript level"/>
<evidence type="ECO:0000256" key="6">
    <source>
        <dbReference type="SAM" id="Phobius"/>
    </source>
</evidence>
<dbReference type="InterPro" id="IPR019402">
    <property type="entry name" value="CWH43_N"/>
</dbReference>
<dbReference type="PANTHER" id="PTHR21324">
    <property type="entry name" value="FASTING-INDUCIBLE INTEGRAL MEMBRANE PROTEIN TM6P1-RELATED"/>
    <property type="match status" value="1"/>
</dbReference>
<keyword evidence="4 6" id="KW-1133">Transmembrane helix</keyword>
<dbReference type="OrthoDB" id="191706at2759"/>
<dbReference type="GO" id="GO:0012505">
    <property type="term" value="C:endomembrane system"/>
    <property type="evidence" value="ECO:0007669"/>
    <property type="project" value="UniProtKB-SubCell"/>
</dbReference>
<comment type="similarity">
    <text evidence="2">Belongs to the DRAM/TMEM150 family.</text>
</comment>
<reference evidence="11" key="3">
    <citation type="submission" date="2024-08" db="UniProtKB">
        <authorList>
            <consortium name="EnsemblMetazoa"/>
        </authorList>
    </citation>
    <scope>IDENTIFICATION</scope>
</reference>
<accession>J3JXP1</accession>
<gene>
    <name evidence="11" type="primary">109540349</name>
    <name evidence="10" type="ORF">D910_02410</name>
    <name evidence="9" type="ORF">YQE_08626</name>
</gene>
<keyword evidence="5 6" id="KW-0472">Membrane</keyword>
<dbReference type="Pfam" id="PF10277">
    <property type="entry name" value="Frag1"/>
    <property type="match status" value="1"/>
</dbReference>
<feature type="transmembrane region" description="Helical" evidence="6">
    <location>
        <begin position="7"/>
        <end position="28"/>
    </location>
</feature>
<dbReference type="EnsemblMetazoa" id="XM_019908699.1">
    <property type="protein sequence ID" value="XP_019764258.1"/>
    <property type="gene ID" value="LOC109540349"/>
</dbReference>
<reference evidence="8" key="1">
    <citation type="journal article" date="2012" name="Insect Biochem. Mol. Biol.">
        <title>Transcriptome and full-length cDNA resources for the mountain pine beetle, Dendroctonus ponderosae Hopkins, a major insect pest of pine forests.</title>
        <authorList>
            <person name="Keeling C.I."/>
            <person name="Henderson H."/>
            <person name="Li M."/>
            <person name="Yuen M."/>
            <person name="Clark E.L."/>
            <person name="Fraser J.D."/>
            <person name="Huber D.P."/>
            <person name="Liao N.Y."/>
            <person name="Roderick Docking T."/>
            <person name="Birol I."/>
            <person name="Chan S.K."/>
            <person name="Taylor G.A."/>
            <person name="Palmquist D."/>
            <person name="Jones S.J."/>
            <person name="Bohlmann J."/>
        </authorList>
    </citation>
    <scope>NUCLEOTIDE SEQUENCE</scope>
    <source>
        <tissue evidence="8">Midgut and adhering fatbody of emerged adults of both sexes 1</tissue>
    </source>
</reference>
<evidence type="ECO:0000313" key="9">
    <source>
        <dbReference type="EMBL" id="ENN74856.1"/>
    </source>
</evidence>
<feature type="transmembrane region" description="Helical" evidence="6">
    <location>
        <begin position="53"/>
        <end position="73"/>
    </location>
</feature>
<dbReference type="EMBL" id="BT128011">
    <property type="protein sequence ID" value="AEE62973.1"/>
    <property type="molecule type" value="mRNA"/>
</dbReference>
<dbReference type="Proteomes" id="UP000019118">
    <property type="component" value="Unassembled WGS sequence"/>
</dbReference>